<keyword evidence="3" id="KW-1185">Reference proteome</keyword>
<proteinExistence type="predicted"/>
<reference evidence="2 3" key="1">
    <citation type="journal article" date="2019" name="Int. J. Syst. Evol. Microbiol.">
        <title>The Global Catalogue of Microorganisms (GCM) 10K type strain sequencing project: providing services to taxonomists for standard genome sequencing and annotation.</title>
        <authorList>
            <consortium name="The Broad Institute Genomics Platform"/>
            <consortium name="The Broad Institute Genome Sequencing Center for Infectious Disease"/>
            <person name="Wu L."/>
            <person name="Ma J."/>
        </authorList>
    </citation>
    <scope>NUCLEOTIDE SEQUENCE [LARGE SCALE GENOMIC DNA]</scope>
    <source>
        <strain evidence="2 3">JCM 3325</strain>
    </source>
</reference>
<organism evidence="2 3">
    <name type="scientific">Actinomadura vinacea</name>
    <dbReference type="NCBI Taxonomy" id="115336"/>
    <lineage>
        <taxon>Bacteria</taxon>
        <taxon>Bacillati</taxon>
        <taxon>Actinomycetota</taxon>
        <taxon>Actinomycetes</taxon>
        <taxon>Streptosporangiales</taxon>
        <taxon>Thermomonosporaceae</taxon>
        <taxon>Actinomadura</taxon>
    </lineage>
</organism>
<evidence type="ECO:0000313" key="2">
    <source>
        <dbReference type="EMBL" id="GAA2436917.1"/>
    </source>
</evidence>
<gene>
    <name evidence="2" type="ORF">GCM10010191_59700</name>
</gene>
<dbReference type="Proteomes" id="UP001501231">
    <property type="component" value="Unassembled WGS sequence"/>
</dbReference>
<sequence>MTIAVRRTIRAIGLPAAGDECHDPAPPLPSGHHTRGGFSVTRTGVKRRRRFSHRRTTATAGVRAAANRPATPAPAFQVKITALRGLPVFLRPQGELGGTTPACAGGYSLTWYCTGE</sequence>
<dbReference type="EMBL" id="BAAARW010000021">
    <property type="protein sequence ID" value="GAA2436917.1"/>
    <property type="molecule type" value="Genomic_DNA"/>
</dbReference>
<feature type="compositionally biased region" description="Basic residues" evidence="1">
    <location>
        <begin position="44"/>
        <end position="56"/>
    </location>
</feature>
<evidence type="ECO:0000256" key="1">
    <source>
        <dbReference type="SAM" id="MobiDB-lite"/>
    </source>
</evidence>
<protein>
    <submittedName>
        <fullName evidence="2">Uncharacterized protein</fullName>
    </submittedName>
</protein>
<accession>A0ABN3JTQ1</accession>
<evidence type="ECO:0000313" key="3">
    <source>
        <dbReference type="Proteomes" id="UP001501231"/>
    </source>
</evidence>
<feature type="compositionally biased region" description="Low complexity" evidence="1">
    <location>
        <begin position="57"/>
        <end position="69"/>
    </location>
</feature>
<name>A0ABN3JTQ1_9ACTN</name>
<comment type="caution">
    <text evidence="2">The sequence shown here is derived from an EMBL/GenBank/DDBJ whole genome shotgun (WGS) entry which is preliminary data.</text>
</comment>
<feature type="region of interest" description="Disordered" evidence="1">
    <location>
        <begin position="17"/>
        <end position="69"/>
    </location>
</feature>